<feature type="domain" description="B12-binding" evidence="8">
    <location>
        <begin position="57"/>
        <end position="189"/>
    </location>
</feature>
<keyword evidence="4" id="KW-0846">Cobalamin</keyword>
<dbReference type="PANTHER" id="PTHR48101">
    <property type="entry name" value="METHYLMALONYL-COA MUTASE, MITOCHONDRIAL-RELATED"/>
    <property type="match status" value="1"/>
</dbReference>
<gene>
    <name evidence="9" type="ORF">GDO86_010531</name>
</gene>
<dbReference type="PROSITE" id="PS51332">
    <property type="entry name" value="B12_BINDING"/>
    <property type="match status" value="1"/>
</dbReference>
<dbReference type="GO" id="GO:0005739">
    <property type="term" value="C:mitochondrion"/>
    <property type="evidence" value="ECO:0007669"/>
    <property type="project" value="TreeGrafter"/>
</dbReference>
<proteinExistence type="inferred from homology"/>
<organism evidence="9 10">
    <name type="scientific">Hymenochirus boettgeri</name>
    <name type="common">Congo dwarf clawed frog</name>
    <dbReference type="NCBI Taxonomy" id="247094"/>
    <lineage>
        <taxon>Eukaryota</taxon>
        <taxon>Metazoa</taxon>
        <taxon>Chordata</taxon>
        <taxon>Craniata</taxon>
        <taxon>Vertebrata</taxon>
        <taxon>Euteleostomi</taxon>
        <taxon>Amphibia</taxon>
        <taxon>Batrachia</taxon>
        <taxon>Anura</taxon>
        <taxon>Pipoidea</taxon>
        <taxon>Pipidae</taxon>
        <taxon>Pipinae</taxon>
        <taxon>Hymenochirus</taxon>
    </lineage>
</organism>
<dbReference type="Gene3D" id="3.40.50.280">
    <property type="entry name" value="Cobalamin-binding domain"/>
    <property type="match status" value="1"/>
</dbReference>
<evidence type="ECO:0000256" key="7">
    <source>
        <dbReference type="ARBA" id="ARBA00023285"/>
    </source>
</evidence>
<evidence type="ECO:0000256" key="2">
    <source>
        <dbReference type="ARBA" id="ARBA00008465"/>
    </source>
</evidence>
<dbReference type="OrthoDB" id="198977at2759"/>
<dbReference type="AlphaFoldDB" id="A0A8T2JQV9"/>
<evidence type="ECO:0000256" key="6">
    <source>
        <dbReference type="ARBA" id="ARBA00023235"/>
    </source>
</evidence>
<comment type="similarity">
    <text evidence="2">Belongs to the methylmalonyl-CoA mutase family.</text>
</comment>
<evidence type="ECO:0000313" key="9">
    <source>
        <dbReference type="EMBL" id="KAG8445777.1"/>
    </source>
</evidence>
<sequence length="193" mass="20968">ARCTVGEITDAMKKVFGEHKASDRMVSGAYRQEFGESEEISFAISRVQKFMDRDGRRPRLLVAKMGQDGHDRGAKVIATGFADLGFDVDIGPLFQTPREVAQQAVDADVHCVGVSTLAAGHKTLVPELIKELSALGRPDILVICGGVIPPQDYQFLFDAGVSSVFGPGTRIPKAALQVIEDIERSLDKRQQSL</sequence>
<dbReference type="GO" id="GO:0004494">
    <property type="term" value="F:methylmalonyl-CoA mutase activity"/>
    <property type="evidence" value="ECO:0007669"/>
    <property type="project" value="UniProtKB-EC"/>
</dbReference>
<dbReference type="InterPro" id="IPR006159">
    <property type="entry name" value="Acid_CoA_mut_C"/>
</dbReference>
<keyword evidence="6" id="KW-0413">Isomerase</keyword>
<dbReference type="EC" id="5.4.99.2" evidence="3"/>
<keyword evidence="5" id="KW-0479">Metal-binding</keyword>
<dbReference type="Pfam" id="PF02310">
    <property type="entry name" value="B12-binding"/>
    <property type="match status" value="1"/>
</dbReference>
<dbReference type="PANTHER" id="PTHR48101:SF4">
    <property type="entry name" value="METHYLMALONYL-COA MUTASE, MITOCHONDRIAL"/>
    <property type="match status" value="1"/>
</dbReference>
<keyword evidence="10" id="KW-1185">Reference proteome</keyword>
<feature type="non-terminal residue" evidence="9">
    <location>
        <position position="193"/>
    </location>
</feature>
<keyword evidence="7" id="KW-0170">Cobalt</keyword>
<comment type="caution">
    <text evidence="9">The sequence shown here is derived from an EMBL/GenBank/DDBJ whole genome shotgun (WGS) entry which is preliminary data.</text>
</comment>
<dbReference type="GO" id="GO:0046872">
    <property type="term" value="F:metal ion binding"/>
    <property type="evidence" value="ECO:0007669"/>
    <property type="project" value="UniProtKB-KW"/>
</dbReference>
<evidence type="ECO:0000313" key="10">
    <source>
        <dbReference type="Proteomes" id="UP000812440"/>
    </source>
</evidence>
<dbReference type="GO" id="GO:0019678">
    <property type="term" value="P:propionate metabolic process, methylmalonyl pathway"/>
    <property type="evidence" value="ECO:0007669"/>
    <property type="project" value="TreeGrafter"/>
</dbReference>
<accession>A0A8T2JQV9</accession>
<evidence type="ECO:0000256" key="4">
    <source>
        <dbReference type="ARBA" id="ARBA00022628"/>
    </source>
</evidence>
<dbReference type="NCBIfam" id="TIGR00640">
    <property type="entry name" value="acid_CoA_mut_C"/>
    <property type="match status" value="1"/>
</dbReference>
<dbReference type="FunFam" id="3.40.50.280:FF:000002">
    <property type="entry name" value="Methylmalonyl-CoA mutase, mitochondrial"/>
    <property type="match status" value="1"/>
</dbReference>
<dbReference type="GO" id="GO:0031419">
    <property type="term" value="F:cobalamin binding"/>
    <property type="evidence" value="ECO:0007669"/>
    <property type="project" value="UniProtKB-KW"/>
</dbReference>
<protein>
    <recommendedName>
        <fullName evidence="3">methylmalonyl-CoA mutase</fullName>
        <ecNumber evidence="3">5.4.99.2</ecNumber>
    </recommendedName>
</protein>
<dbReference type="CDD" id="cd02071">
    <property type="entry name" value="MM_CoA_mut_B12_BD"/>
    <property type="match status" value="1"/>
</dbReference>
<dbReference type="InterPro" id="IPR036724">
    <property type="entry name" value="Cobalamin-bd_sf"/>
</dbReference>
<evidence type="ECO:0000259" key="8">
    <source>
        <dbReference type="PROSITE" id="PS51332"/>
    </source>
</evidence>
<reference evidence="9" key="1">
    <citation type="thesis" date="2020" institute="ProQuest LLC" country="789 East Eisenhower Parkway, Ann Arbor, MI, USA">
        <title>Comparative Genomics and Chromosome Evolution.</title>
        <authorList>
            <person name="Mudd A.B."/>
        </authorList>
    </citation>
    <scope>NUCLEOTIDE SEQUENCE</scope>
    <source>
        <strain evidence="9">Female2</strain>
        <tissue evidence="9">Blood</tissue>
    </source>
</reference>
<evidence type="ECO:0000256" key="5">
    <source>
        <dbReference type="ARBA" id="ARBA00022723"/>
    </source>
</evidence>
<comment type="cofactor">
    <cofactor evidence="1">
        <name>adenosylcob(III)alamin</name>
        <dbReference type="ChEBI" id="CHEBI:18408"/>
    </cofactor>
</comment>
<dbReference type="InterPro" id="IPR006158">
    <property type="entry name" value="Cobalamin-bd"/>
</dbReference>
<evidence type="ECO:0000256" key="1">
    <source>
        <dbReference type="ARBA" id="ARBA00001922"/>
    </source>
</evidence>
<dbReference type="GO" id="GO:0006790">
    <property type="term" value="P:sulfur compound metabolic process"/>
    <property type="evidence" value="ECO:0007669"/>
    <property type="project" value="UniProtKB-ARBA"/>
</dbReference>
<name>A0A8T2JQV9_9PIPI</name>
<dbReference type="SUPFAM" id="SSF52242">
    <property type="entry name" value="Cobalamin (vitamin B12)-binding domain"/>
    <property type="match status" value="1"/>
</dbReference>
<dbReference type="Proteomes" id="UP000812440">
    <property type="component" value="Chromosome 5"/>
</dbReference>
<dbReference type="EMBL" id="JAACNH010000004">
    <property type="protein sequence ID" value="KAG8445777.1"/>
    <property type="molecule type" value="Genomic_DNA"/>
</dbReference>
<evidence type="ECO:0000256" key="3">
    <source>
        <dbReference type="ARBA" id="ARBA00012398"/>
    </source>
</evidence>